<dbReference type="OrthoDB" id="409792at2759"/>
<dbReference type="PANTHER" id="PTHR28259">
    <property type="entry name" value="FLUORIDE EXPORT PROTEIN 1-RELATED"/>
    <property type="match status" value="1"/>
</dbReference>
<evidence type="ECO:0000256" key="9">
    <source>
        <dbReference type="SAM" id="MobiDB-lite"/>
    </source>
</evidence>
<evidence type="ECO:0000313" key="12">
    <source>
        <dbReference type="Proteomes" id="UP000092666"/>
    </source>
</evidence>
<evidence type="ECO:0008006" key="13">
    <source>
        <dbReference type="Google" id="ProtNLM"/>
    </source>
</evidence>
<dbReference type="InterPro" id="IPR003691">
    <property type="entry name" value="FluC"/>
</dbReference>
<evidence type="ECO:0000256" key="7">
    <source>
        <dbReference type="ARBA" id="ARBA00035120"/>
    </source>
</evidence>
<comment type="similarity">
    <text evidence="7">Belongs to the fluoride channel Fluc/FEX (TC 1.A.43) family.</text>
</comment>
<feature type="compositionally biased region" description="Polar residues" evidence="9">
    <location>
        <begin position="296"/>
        <end position="319"/>
    </location>
</feature>
<gene>
    <name evidence="11" type="ORF">I316_07584</name>
</gene>
<sequence>MASANPTSLARRTSSQRTSQPSRSQYDQPGPPLSPSFTASAIQPRTRSHSRSRSLSRSRSNHTRQSRARTQSDASGFDPEQSTPPRQPSPPPRQENAPPPAEEVTKLRLTAHYSGLVLAAMLGCLARLGLDGLAEYDGRVIFPLAWSQGVGSGVMGLALARKNEIISIYPPIYTFLTTGIAGSITTFSSWMLEGYLSFSNYDGYARKGLHDTVDGVAYSLSTFAIALASLKMGEHVASILPALPIPKPSRRSQSSSSPTASGEAGVTSASASSSTTRRGDDTDLANGLDVDAEAQVGTNARAQADGTDNGTSGLLQNGQEKGGLGIISKEKRRSHSPSHPRRPHPTLIPIPNPNPKHLRLSKSHTPLLDLLTIATALASYLIALLLYFLAPHYNHTSWRHKVLFPLLLSPPGAILRFFLSRYNTYPVFMNKFPLGTFLANMIATLIISGVYVAQRQSSVGAVRCNALYAIQQGFCGCLSTVSTFVIESRTVSDPRWKWTYIATSVVLGHLFVLSIVGGVGWSRGHAMRLDPVCAG</sequence>
<feature type="compositionally biased region" description="Basic residues" evidence="9">
    <location>
        <begin position="330"/>
        <end position="344"/>
    </location>
</feature>
<evidence type="ECO:0000313" key="11">
    <source>
        <dbReference type="EMBL" id="OCF30777.1"/>
    </source>
</evidence>
<evidence type="ECO:0000256" key="3">
    <source>
        <dbReference type="ARBA" id="ARBA00022475"/>
    </source>
</evidence>
<comment type="catalytic activity">
    <reaction evidence="8">
        <text>fluoride(in) = fluoride(out)</text>
        <dbReference type="Rhea" id="RHEA:76159"/>
        <dbReference type="ChEBI" id="CHEBI:17051"/>
    </reaction>
    <physiologicalReaction direction="left-to-right" evidence="8">
        <dbReference type="Rhea" id="RHEA:76160"/>
    </physiologicalReaction>
</comment>
<comment type="function">
    <text evidence="1">Fluoride channel required for the rapid expulsion of cytoplasmic fluoride.</text>
</comment>
<feature type="region of interest" description="Disordered" evidence="9">
    <location>
        <begin position="244"/>
        <end position="354"/>
    </location>
</feature>
<proteinExistence type="inferred from homology"/>
<evidence type="ECO:0000256" key="8">
    <source>
        <dbReference type="ARBA" id="ARBA00035585"/>
    </source>
</evidence>
<evidence type="ECO:0000256" key="5">
    <source>
        <dbReference type="ARBA" id="ARBA00022989"/>
    </source>
</evidence>
<keyword evidence="3" id="KW-1003">Cell membrane</keyword>
<dbReference type="GO" id="GO:0005886">
    <property type="term" value="C:plasma membrane"/>
    <property type="evidence" value="ECO:0007669"/>
    <property type="project" value="UniProtKB-SubCell"/>
</dbReference>
<feature type="transmembrane region" description="Helical" evidence="10">
    <location>
        <begin position="367"/>
        <end position="390"/>
    </location>
</feature>
<reference evidence="12" key="2">
    <citation type="submission" date="2013-12" db="EMBL/GenBank/DDBJ databases">
        <title>Evolution of pathogenesis and genome organization in the Tremellales.</title>
        <authorList>
            <person name="Cuomo C."/>
            <person name="Litvintseva A."/>
            <person name="Heitman J."/>
            <person name="Chen Y."/>
            <person name="Sun S."/>
            <person name="Springer D."/>
            <person name="Dromer F."/>
            <person name="Young S."/>
            <person name="Zeng Q."/>
            <person name="Chapman S."/>
            <person name="Gujja S."/>
            <person name="Saif S."/>
            <person name="Birren B."/>
        </authorList>
    </citation>
    <scope>NUCLEOTIDE SEQUENCE [LARGE SCALE GENOMIC DNA]</scope>
    <source>
        <strain evidence="12">BCC8398</strain>
    </source>
</reference>
<keyword evidence="5 10" id="KW-1133">Transmembrane helix</keyword>
<evidence type="ECO:0000256" key="6">
    <source>
        <dbReference type="ARBA" id="ARBA00023136"/>
    </source>
</evidence>
<feature type="compositionally biased region" description="Low complexity" evidence="9">
    <location>
        <begin position="251"/>
        <end position="276"/>
    </location>
</feature>
<protein>
    <recommendedName>
        <fullName evidence="13">Chromosome condensation protein CrcB</fullName>
    </recommendedName>
</protein>
<feature type="transmembrane region" description="Helical" evidence="10">
    <location>
        <begin position="466"/>
        <end position="486"/>
    </location>
</feature>
<reference evidence="11 12" key="1">
    <citation type="submission" date="2013-07" db="EMBL/GenBank/DDBJ databases">
        <title>The Genome Sequence of Cryptococcus heveanensis BCC8398.</title>
        <authorList>
            <consortium name="The Broad Institute Genome Sequencing Platform"/>
            <person name="Cuomo C."/>
            <person name="Litvintseva A."/>
            <person name="Chen Y."/>
            <person name="Heitman J."/>
            <person name="Sun S."/>
            <person name="Springer D."/>
            <person name="Dromer F."/>
            <person name="Young S.K."/>
            <person name="Zeng Q."/>
            <person name="Gargeya S."/>
            <person name="Fitzgerald M."/>
            <person name="Abouelleil A."/>
            <person name="Alvarado L."/>
            <person name="Berlin A.M."/>
            <person name="Chapman S.B."/>
            <person name="Dewar J."/>
            <person name="Goldberg J."/>
            <person name="Griggs A."/>
            <person name="Gujja S."/>
            <person name="Hansen M."/>
            <person name="Howarth C."/>
            <person name="Imamovic A."/>
            <person name="Larimer J."/>
            <person name="McCowan C."/>
            <person name="Murphy C."/>
            <person name="Pearson M."/>
            <person name="Priest M."/>
            <person name="Roberts A."/>
            <person name="Saif S."/>
            <person name="Shea T."/>
            <person name="Sykes S."/>
            <person name="Wortman J."/>
            <person name="Nusbaum C."/>
            <person name="Birren B."/>
        </authorList>
    </citation>
    <scope>NUCLEOTIDE SEQUENCE [LARGE SCALE GENOMIC DNA]</scope>
    <source>
        <strain evidence="11 12">BCC8398</strain>
    </source>
</reference>
<dbReference type="STRING" id="1296120.A0A1B9GIG9"/>
<dbReference type="GO" id="GO:1903425">
    <property type="term" value="F:fluoride transmembrane transporter activity"/>
    <property type="evidence" value="ECO:0007669"/>
    <property type="project" value="TreeGrafter"/>
</dbReference>
<feature type="compositionally biased region" description="Pro residues" evidence="9">
    <location>
        <begin position="85"/>
        <end position="101"/>
    </location>
</feature>
<feature type="transmembrane region" description="Helical" evidence="10">
    <location>
        <begin position="402"/>
        <end position="420"/>
    </location>
</feature>
<evidence type="ECO:0000256" key="1">
    <source>
        <dbReference type="ARBA" id="ARBA00002598"/>
    </source>
</evidence>
<keyword evidence="12" id="KW-1185">Reference proteome</keyword>
<comment type="subcellular location">
    <subcellularLocation>
        <location evidence="2">Cell membrane</location>
        <topology evidence="2">Multi-pass membrane protein</topology>
    </subcellularLocation>
</comment>
<keyword evidence="6 10" id="KW-0472">Membrane</keyword>
<feature type="compositionally biased region" description="Low complexity" evidence="9">
    <location>
        <begin position="7"/>
        <end position="25"/>
    </location>
</feature>
<feature type="region of interest" description="Disordered" evidence="9">
    <location>
        <begin position="1"/>
        <end position="101"/>
    </location>
</feature>
<feature type="transmembrane region" description="Helical" evidence="10">
    <location>
        <begin position="498"/>
        <end position="521"/>
    </location>
</feature>
<accession>A0A1B9GIG9</accession>
<feature type="compositionally biased region" description="Basic residues" evidence="9">
    <location>
        <begin position="46"/>
        <end position="67"/>
    </location>
</feature>
<name>A0A1B9GIG9_9TREE</name>
<keyword evidence="4 10" id="KW-0812">Transmembrane</keyword>
<feature type="transmembrane region" description="Helical" evidence="10">
    <location>
        <begin position="432"/>
        <end position="454"/>
    </location>
</feature>
<evidence type="ECO:0000256" key="10">
    <source>
        <dbReference type="SAM" id="Phobius"/>
    </source>
</evidence>
<dbReference type="PANTHER" id="PTHR28259:SF1">
    <property type="entry name" value="FLUORIDE EXPORT PROTEIN 1-RELATED"/>
    <property type="match status" value="1"/>
</dbReference>
<dbReference type="Proteomes" id="UP000092666">
    <property type="component" value="Unassembled WGS sequence"/>
</dbReference>
<dbReference type="EMBL" id="KV700142">
    <property type="protein sequence ID" value="OCF30777.1"/>
    <property type="molecule type" value="Genomic_DNA"/>
</dbReference>
<dbReference type="Pfam" id="PF02537">
    <property type="entry name" value="CRCB"/>
    <property type="match status" value="2"/>
</dbReference>
<evidence type="ECO:0000256" key="4">
    <source>
        <dbReference type="ARBA" id="ARBA00022692"/>
    </source>
</evidence>
<dbReference type="AlphaFoldDB" id="A0A1B9GIG9"/>
<evidence type="ECO:0000256" key="2">
    <source>
        <dbReference type="ARBA" id="ARBA00004651"/>
    </source>
</evidence>
<organism evidence="11 12">
    <name type="scientific">Kwoniella heveanensis BCC8398</name>
    <dbReference type="NCBI Taxonomy" id="1296120"/>
    <lineage>
        <taxon>Eukaryota</taxon>
        <taxon>Fungi</taxon>
        <taxon>Dikarya</taxon>
        <taxon>Basidiomycota</taxon>
        <taxon>Agaricomycotina</taxon>
        <taxon>Tremellomycetes</taxon>
        <taxon>Tremellales</taxon>
        <taxon>Cryptococcaceae</taxon>
        <taxon>Kwoniella</taxon>
    </lineage>
</organism>